<evidence type="ECO:0000256" key="5">
    <source>
        <dbReference type="ARBA" id="ARBA00022989"/>
    </source>
</evidence>
<evidence type="ECO:0000256" key="7">
    <source>
        <dbReference type="RuleBase" id="RU365084"/>
    </source>
</evidence>
<protein>
    <recommendedName>
        <fullName evidence="7">Dolichol phosphate-mannose biosynthesis regulatory protein</fullName>
    </recommendedName>
</protein>
<comment type="similarity">
    <text evidence="2 7">Belongs to the DPM2 family.</text>
</comment>
<dbReference type="PANTHER" id="PTHR15039">
    <property type="entry name" value="DOLICHOL PHOSPHATE-MANNOSE BIOSYNTHESIS REGULATORY PROTEIN"/>
    <property type="match status" value="1"/>
</dbReference>
<proteinExistence type="inferred from homology"/>
<dbReference type="GO" id="GO:0033185">
    <property type="term" value="C:dolichol-phosphate-mannose synthase complex"/>
    <property type="evidence" value="ECO:0007669"/>
    <property type="project" value="TreeGrafter"/>
</dbReference>
<dbReference type="GO" id="GO:0006506">
    <property type="term" value="P:GPI anchor biosynthetic process"/>
    <property type="evidence" value="ECO:0007669"/>
    <property type="project" value="TreeGrafter"/>
</dbReference>
<dbReference type="Pfam" id="PF07297">
    <property type="entry name" value="DPM2"/>
    <property type="match status" value="1"/>
</dbReference>
<keyword evidence="9" id="KW-1185">Reference proteome</keyword>
<dbReference type="PANTHER" id="PTHR15039:SF11">
    <property type="entry name" value="DOLICHOL PHOSPHATE-MANNOSE BIOSYNTHESIS REGULATORY PROTEIN"/>
    <property type="match status" value="1"/>
</dbReference>
<reference evidence="8" key="1">
    <citation type="submission" date="2021-09" db="EMBL/GenBank/DDBJ databases">
        <authorList>
            <consortium name="AG Swart"/>
            <person name="Singh M."/>
            <person name="Singh A."/>
            <person name="Seah K."/>
            <person name="Emmerich C."/>
        </authorList>
    </citation>
    <scope>NUCLEOTIDE SEQUENCE</scope>
    <source>
        <strain evidence="8">ATCC30299</strain>
    </source>
</reference>
<evidence type="ECO:0000313" key="8">
    <source>
        <dbReference type="EMBL" id="CAG9319783.1"/>
    </source>
</evidence>
<evidence type="ECO:0000313" key="9">
    <source>
        <dbReference type="Proteomes" id="UP001162131"/>
    </source>
</evidence>
<keyword evidence="6 7" id="KW-0472">Membrane</keyword>
<evidence type="ECO:0000256" key="1">
    <source>
        <dbReference type="ARBA" id="ARBA00004477"/>
    </source>
</evidence>
<evidence type="ECO:0000256" key="2">
    <source>
        <dbReference type="ARBA" id="ARBA00005478"/>
    </source>
</evidence>
<comment type="subunit">
    <text evidence="7">Component of the dolichol-phosphate mannose (DPM) synthase complex.</text>
</comment>
<comment type="caution">
    <text evidence="8">The sequence shown here is derived from an EMBL/GenBank/DDBJ whole genome shotgun (WGS) entry which is preliminary data.</text>
</comment>
<dbReference type="Proteomes" id="UP001162131">
    <property type="component" value="Unassembled WGS sequence"/>
</dbReference>
<dbReference type="EMBL" id="CAJZBQ010000023">
    <property type="protein sequence ID" value="CAG9319783.1"/>
    <property type="molecule type" value="Genomic_DNA"/>
</dbReference>
<keyword evidence="4 7" id="KW-0256">Endoplasmic reticulum</keyword>
<evidence type="ECO:0000256" key="4">
    <source>
        <dbReference type="ARBA" id="ARBA00022824"/>
    </source>
</evidence>
<accession>A0AAU9J745</accession>
<dbReference type="InterPro" id="IPR009914">
    <property type="entry name" value="DPM2"/>
</dbReference>
<keyword evidence="5 7" id="KW-1133">Transmembrane helix</keyword>
<comment type="pathway">
    <text evidence="7">Protein modification; protein glycosylation.</text>
</comment>
<organism evidence="8 9">
    <name type="scientific">Blepharisma stoltei</name>
    <dbReference type="NCBI Taxonomy" id="1481888"/>
    <lineage>
        <taxon>Eukaryota</taxon>
        <taxon>Sar</taxon>
        <taxon>Alveolata</taxon>
        <taxon>Ciliophora</taxon>
        <taxon>Postciliodesmatophora</taxon>
        <taxon>Heterotrichea</taxon>
        <taxon>Heterotrichida</taxon>
        <taxon>Blepharismidae</taxon>
        <taxon>Blepharisma</taxon>
    </lineage>
</organism>
<dbReference type="GO" id="GO:0030234">
    <property type="term" value="F:enzyme regulator activity"/>
    <property type="evidence" value="ECO:0007669"/>
    <property type="project" value="UniProtKB-UniRule"/>
</dbReference>
<feature type="transmembrane region" description="Helical" evidence="7">
    <location>
        <begin position="51"/>
        <end position="71"/>
    </location>
</feature>
<evidence type="ECO:0000256" key="6">
    <source>
        <dbReference type="ARBA" id="ARBA00023136"/>
    </source>
</evidence>
<sequence>MSSKAFGGALMLAGITIFVYYTFWLVVTPYLDTQSFIHNFYPPREWAMQGPKFLLIFGVVTLSGLIGYLFMSTRKPKQA</sequence>
<dbReference type="AlphaFoldDB" id="A0AAU9J745"/>
<feature type="transmembrane region" description="Helical" evidence="7">
    <location>
        <begin position="9"/>
        <end position="31"/>
    </location>
</feature>
<name>A0AAU9J745_9CILI</name>
<evidence type="ECO:0000256" key="3">
    <source>
        <dbReference type="ARBA" id="ARBA00022692"/>
    </source>
</evidence>
<dbReference type="GO" id="GO:0005789">
    <property type="term" value="C:endoplasmic reticulum membrane"/>
    <property type="evidence" value="ECO:0007669"/>
    <property type="project" value="UniProtKB-SubCell"/>
</dbReference>
<comment type="function">
    <text evidence="7">Regulatory subunit of the dolichol-phosphate mannose (DPM) synthase complex; essential for the ER localization.</text>
</comment>
<gene>
    <name evidence="8" type="ORF">BSTOLATCC_MIC24330</name>
</gene>
<dbReference type="GO" id="GO:0180047">
    <property type="term" value="P:dolichol phosphate mannose biosynthetic process"/>
    <property type="evidence" value="ECO:0007669"/>
    <property type="project" value="InterPro"/>
</dbReference>
<keyword evidence="3 7" id="KW-0812">Transmembrane</keyword>
<comment type="subcellular location">
    <subcellularLocation>
        <location evidence="1 7">Endoplasmic reticulum membrane</location>
        <topology evidence="1 7">Multi-pass membrane protein</topology>
    </subcellularLocation>
</comment>